<evidence type="ECO:0008006" key="3">
    <source>
        <dbReference type="Google" id="ProtNLM"/>
    </source>
</evidence>
<sequence length="214" mass="24419">MVKLLIYDYVTSTVGNRIILEVEENEKISKIIDLIVPKIKENVKKSCEEKSAKNNSINIENGSESLLLYLGTTVLENCKTLDHYNVSSLSELSLCLYPKVDVKVTVTVLKGINCFGIKYTPIFSLLLKNKIKFDTIDQETILEIKKKILSVCNFSNKKGEELTLEKLNLFYKTTELNDNFTSINELNCKNKLKLKLLIPYGYSFKKLKPESESC</sequence>
<name>A0A3B0MPG8_THEAN</name>
<organism evidence="2">
    <name type="scientific">Theileria annulata</name>
    <dbReference type="NCBI Taxonomy" id="5874"/>
    <lineage>
        <taxon>Eukaryota</taxon>
        <taxon>Sar</taxon>
        <taxon>Alveolata</taxon>
        <taxon>Apicomplexa</taxon>
        <taxon>Aconoidasida</taxon>
        <taxon>Piroplasmida</taxon>
        <taxon>Theileriidae</taxon>
        <taxon>Theileria</taxon>
    </lineage>
</organism>
<evidence type="ECO:0000313" key="1">
    <source>
        <dbReference type="EMBL" id="SVP91386.1"/>
    </source>
</evidence>
<dbReference type="EMBL" id="UIVT01000002">
    <property type="protein sequence ID" value="SVP91386.1"/>
    <property type="molecule type" value="Genomic_DNA"/>
</dbReference>
<proteinExistence type="predicted"/>
<evidence type="ECO:0000313" key="2">
    <source>
        <dbReference type="EMBL" id="SVP91734.1"/>
    </source>
</evidence>
<gene>
    <name evidence="1" type="ORF">TAT_000177200</name>
    <name evidence="2" type="ORF">TAV_000177400</name>
</gene>
<dbReference type="EMBL" id="UIVS01000002">
    <property type="protein sequence ID" value="SVP91734.1"/>
    <property type="molecule type" value="Genomic_DNA"/>
</dbReference>
<dbReference type="AlphaFoldDB" id="A0A3B0MPG8"/>
<accession>A0A3B0MPG8</accession>
<reference evidence="2" key="1">
    <citation type="submission" date="2018-07" db="EMBL/GenBank/DDBJ databases">
        <authorList>
            <person name="Quirk P.G."/>
            <person name="Krulwich T.A."/>
        </authorList>
    </citation>
    <scope>NUCLEOTIDE SEQUENCE</scope>
    <source>
        <strain evidence="2">Anand</strain>
    </source>
</reference>
<protein>
    <recommendedName>
        <fullName evidence="3">Ubiquitin-like domain-containing protein</fullName>
    </recommendedName>
</protein>
<dbReference type="VEuPathDB" id="PiroplasmaDB:TA12940"/>